<organism evidence="1">
    <name type="scientific">bioreactor metagenome</name>
    <dbReference type="NCBI Taxonomy" id="1076179"/>
    <lineage>
        <taxon>unclassified sequences</taxon>
        <taxon>metagenomes</taxon>
        <taxon>ecological metagenomes</taxon>
    </lineage>
</organism>
<gene>
    <name evidence="1" type="ORF">SDC9_95920</name>
</gene>
<comment type="caution">
    <text evidence="1">The sequence shown here is derived from an EMBL/GenBank/DDBJ whole genome shotgun (WGS) entry which is preliminary data.</text>
</comment>
<evidence type="ECO:0000313" key="1">
    <source>
        <dbReference type="EMBL" id="MPM49192.1"/>
    </source>
</evidence>
<dbReference type="AlphaFoldDB" id="A0A645A7U8"/>
<sequence>MFKAGFSELAFTPEFGLEIPGYYTPRCANGVLTELCAKAAVFESGDELCGLVVLDIIGGSYEITKKIRERVSKYIPVAPEKLIVFSTHTHTSVPVDFDLYESRKNIECVDRFCIKAADAVVAAYNSRREAVCGYGEDCEASISFNRRFYMKGGGVKMNPGFLNPDAISPEGTVDPQVGVLRFDSPEGKPIALITNFACHLDTVGGSSYCADYPAELSETVKTVLGRDVISIFINGCCGNLNHFDFTKAPSCKPDHYKKMGRLLGYKALSAREKAVVKADSIVKCVTEFMDIPMRQPTPVDLEFARVHANNPSSAVNDRDIAEDILSLYKEPVLTKPAEQQVISIGDTAICSLPGEVFTEIGLEIKKESPFAHTLVGELGSANIGYVAAKFAHDNMKNLPYAVQTMSYETRLSKYTGAVPETGEQFVKTAKKLLDRCK</sequence>
<reference evidence="1" key="1">
    <citation type="submission" date="2019-08" db="EMBL/GenBank/DDBJ databases">
        <authorList>
            <person name="Kucharzyk K."/>
            <person name="Murdoch R.W."/>
            <person name="Higgins S."/>
            <person name="Loffler F."/>
        </authorList>
    </citation>
    <scope>NUCLEOTIDE SEQUENCE</scope>
</reference>
<name>A0A645A7U8_9ZZZZ</name>
<proteinExistence type="predicted"/>
<evidence type="ECO:0008006" key="2">
    <source>
        <dbReference type="Google" id="ProtNLM"/>
    </source>
</evidence>
<dbReference type="EMBL" id="VSSQ01012418">
    <property type="protein sequence ID" value="MPM49192.1"/>
    <property type="molecule type" value="Genomic_DNA"/>
</dbReference>
<accession>A0A645A7U8</accession>
<protein>
    <recommendedName>
        <fullName evidence="2">Neutral/alkaline non-lysosomal ceramidase N-terminal domain-containing protein</fullName>
    </recommendedName>
</protein>